<feature type="region of interest" description="Disordered" evidence="8">
    <location>
        <begin position="938"/>
        <end position="973"/>
    </location>
</feature>
<reference evidence="10 11" key="1">
    <citation type="journal article" date="2013" name="PLoS Genet.">
        <title>The genome and development-dependent transcriptomes of Pyronema confluens: a window into fungal evolution.</title>
        <authorList>
            <person name="Traeger S."/>
            <person name="Altegoer F."/>
            <person name="Freitag M."/>
            <person name="Gabaldon T."/>
            <person name="Kempken F."/>
            <person name="Kumar A."/>
            <person name="Marcet-Houben M."/>
            <person name="Poggeler S."/>
            <person name="Stajich J.E."/>
            <person name="Nowrousian M."/>
        </authorList>
    </citation>
    <scope>NUCLEOTIDE SEQUENCE [LARGE SCALE GENOMIC DNA]</scope>
    <source>
        <strain evidence="11">CBS 100304</strain>
        <tissue evidence="10">Vegetative mycelium</tissue>
    </source>
</reference>
<dbReference type="InterPro" id="IPR027417">
    <property type="entry name" value="P-loop_NTPase"/>
</dbReference>
<dbReference type="PANTHER" id="PTHR47959:SF1">
    <property type="entry name" value="ATP-DEPENDENT RNA HELICASE DBPA"/>
    <property type="match status" value="1"/>
</dbReference>
<keyword evidence="6" id="KW-0694">RNA-binding</keyword>
<feature type="compositionally biased region" description="Polar residues" evidence="8">
    <location>
        <begin position="85"/>
        <end position="97"/>
    </location>
</feature>
<keyword evidence="2" id="KW-0547">Nucleotide-binding</keyword>
<evidence type="ECO:0000256" key="7">
    <source>
        <dbReference type="ARBA" id="ARBA00047984"/>
    </source>
</evidence>
<keyword evidence="3" id="KW-0378">Hydrolase</keyword>
<evidence type="ECO:0000256" key="6">
    <source>
        <dbReference type="ARBA" id="ARBA00022884"/>
    </source>
</evidence>
<dbReference type="Pfam" id="PF00270">
    <property type="entry name" value="DEAD"/>
    <property type="match status" value="1"/>
</dbReference>
<organism evidence="10 11">
    <name type="scientific">Pyronema omphalodes (strain CBS 100304)</name>
    <name type="common">Pyronema confluens</name>
    <dbReference type="NCBI Taxonomy" id="1076935"/>
    <lineage>
        <taxon>Eukaryota</taxon>
        <taxon>Fungi</taxon>
        <taxon>Dikarya</taxon>
        <taxon>Ascomycota</taxon>
        <taxon>Pezizomycotina</taxon>
        <taxon>Pezizomycetes</taxon>
        <taxon>Pezizales</taxon>
        <taxon>Pyronemataceae</taxon>
        <taxon>Pyronema</taxon>
    </lineage>
</organism>
<dbReference type="GO" id="GO:0016787">
    <property type="term" value="F:hydrolase activity"/>
    <property type="evidence" value="ECO:0007669"/>
    <property type="project" value="UniProtKB-KW"/>
</dbReference>
<dbReference type="SUPFAM" id="SSF52540">
    <property type="entry name" value="P-loop containing nucleoside triphosphate hydrolases"/>
    <property type="match status" value="1"/>
</dbReference>
<evidence type="ECO:0000313" key="11">
    <source>
        <dbReference type="Proteomes" id="UP000018144"/>
    </source>
</evidence>
<feature type="region of interest" description="Disordered" evidence="8">
    <location>
        <begin position="727"/>
        <end position="870"/>
    </location>
</feature>
<dbReference type="PANTHER" id="PTHR47959">
    <property type="entry name" value="ATP-DEPENDENT RNA HELICASE RHLE-RELATED"/>
    <property type="match status" value="1"/>
</dbReference>
<keyword evidence="4 10" id="KW-0347">Helicase</keyword>
<dbReference type="Gene3D" id="3.40.50.300">
    <property type="entry name" value="P-loop containing nucleotide triphosphate hydrolases"/>
    <property type="match status" value="1"/>
</dbReference>
<evidence type="ECO:0000256" key="8">
    <source>
        <dbReference type="SAM" id="MobiDB-lite"/>
    </source>
</evidence>
<protein>
    <recommendedName>
        <fullName evidence="1">RNA helicase</fullName>
        <ecNumber evidence="1">3.6.4.13</ecNumber>
    </recommendedName>
</protein>
<dbReference type="GO" id="GO:0005829">
    <property type="term" value="C:cytosol"/>
    <property type="evidence" value="ECO:0007669"/>
    <property type="project" value="TreeGrafter"/>
</dbReference>
<evidence type="ECO:0000256" key="2">
    <source>
        <dbReference type="ARBA" id="ARBA00022741"/>
    </source>
</evidence>
<dbReference type="OMA" id="FTHAYIM"/>
<evidence type="ECO:0000313" key="10">
    <source>
        <dbReference type="EMBL" id="CCX08321.1"/>
    </source>
</evidence>
<proteinExistence type="predicted"/>
<evidence type="ECO:0000259" key="9">
    <source>
        <dbReference type="PROSITE" id="PS51192"/>
    </source>
</evidence>
<keyword evidence="11" id="KW-1185">Reference proteome</keyword>
<dbReference type="AlphaFoldDB" id="U4LCV7"/>
<feature type="compositionally biased region" description="Basic residues" evidence="8">
    <location>
        <begin position="958"/>
        <end position="968"/>
    </location>
</feature>
<feature type="domain" description="Helicase ATP-binding" evidence="9">
    <location>
        <begin position="134"/>
        <end position="371"/>
    </location>
</feature>
<feature type="compositionally biased region" description="Basic and acidic residues" evidence="8">
    <location>
        <begin position="745"/>
        <end position="799"/>
    </location>
</feature>
<dbReference type="GO" id="GO:0005524">
    <property type="term" value="F:ATP binding"/>
    <property type="evidence" value="ECO:0007669"/>
    <property type="project" value="UniProtKB-KW"/>
</dbReference>
<evidence type="ECO:0000256" key="4">
    <source>
        <dbReference type="ARBA" id="ARBA00022806"/>
    </source>
</evidence>
<comment type="catalytic activity">
    <reaction evidence="7">
        <text>ATP + H2O = ADP + phosphate + H(+)</text>
        <dbReference type="Rhea" id="RHEA:13065"/>
        <dbReference type="ChEBI" id="CHEBI:15377"/>
        <dbReference type="ChEBI" id="CHEBI:15378"/>
        <dbReference type="ChEBI" id="CHEBI:30616"/>
        <dbReference type="ChEBI" id="CHEBI:43474"/>
        <dbReference type="ChEBI" id="CHEBI:456216"/>
        <dbReference type="EC" id="3.6.4.13"/>
    </reaction>
</comment>
<feature type="region of interest" description="Disordered" evidence="8">
    <location>
        <begin position="85"/>
        <end position="104"/>
    </location>
</feature>
<dbReference type="GO" id="GO:0003723">
    <property type="term" value="F:RNA binding"/>
    <property type="evidence" value="ECO:0007669"/>
    <property type="project" value="UniProtKB-KW"/>
</dbReference>
<evidence type="ECO:0000256" key="5">
    <source>
        <dbReference type="ARBA" id="ARBA00022840"/>
    </source>
</evidence>
<dbReference type="Proteomes" id="UP000018144">
    <property type="component" value="Unassembled WGS sequence"/>
</dbReference>
<dbReference type="STRING" id="1076935.U4LCV7"/>
<dbReference type="EMBL" id="HF935408">
    <property type="protein sequence ID" value="CCX08321.1"/>
    <property type="molecule type" value="Genomic_DNA"/>
</dbReference>
<evidence type="ECO:0000256" key="3">
    <source>
        <dbReference type="ARBA" id="ARBA00022801"/>
    </source>
</evidence>
<name>U4LCV7_PYROM</name>
<dbReference type="EC" id="3.6.4.13" evidence="1"/>
<feature type="compositionally biased region" description="Basic and acidic residues" evidence="8">
    <location>
        <begin position="938"/>
        <end position="957"/>
    </location>
</feature>
<dbReference type="eggNOG" id="ENOG502SEK3">
    <property type="taxonomic scope" value="Eukaryota"/>
</dbReference>
<dbReference type="InterPro" id="IPR050079">
    <property type="entry name" value="DEAD_box_RNA_helicase"/>
</dbReference>
<dbReference type="InterPro" id="IPR014001">
    <property type="entry name" value="Helicase_ATP-bd"/>
</dbReference>
<dbReference type="OrthoDB" id="9984275at2759"/>
<evidence type="ECO:0000256" key="1">
    <source>
        <dbReference type="ARBA" id="ARBA00012552"/>
    </source>
</evidence>
<sequence>MLSTAVRSPYVCLRCRSQLILQANRTIRPRTIPTLTRRLTTTPPTWLHRSNPLRELKTDVKTDAEIDRSIAALLFKSAENDAAATNQQKLKATSATDQRTRTWESAGLPPALSSTILRAFPATTKLSYIQREIVRYLQKGNSIIAHSKPGSGKSLAIIAWLLTLQRATRLDGLRIKGKKRTTTTALVLCPDTELVRQYESLVKTMLEATESENIKGNMGDFVQALYRGEGLEERVKVMKANPHPHILIATPTVLLDILSSKSAETRDLVDYNFLKAIVIEGVEDALADYEVHEVFTKESPEEDSKDNDDKNSDAKKAPLLLLLDYVSRARKVAQIKANTKLTQPQLIIPSSTMGQARIKRAIQQNHPVWLDGENRPNFTPYTGKGATSGASTFQLVHTEGAKMKHGINTFLPDTISHHIVAYDPTTGFLRNAPVPVYSSPTEIVQGLQEREDHEAALSENLKNALDNGASDEELAVLLKKYGNLAPESKRRGYPPEISAEVVESLLEHDNWPANSVVAVADGASISNLQKALEWRGIKTKSLSSATWNSEGRLQMGRTDEFVSAMDGTSKPAESGTGDREKATVFLAKYATLHGLDTPGLQHLYILHRLDSAREYLVYAGRVARWPYDEMDTVRDPRFMGKDVRPKGKVVSVVLEDHGAGEGDERSYAAVIADGSEDEQWIWRDEALRLAKIGLRVDQYFKDGEKMDALDRIPQRFRVMGRDEVEEEFDENWMSTQTFTPEEEAEREKAAEERRVKREEAAEKRRERRALEEQERREQEEKEVEKNIEEVDESQQRAAEELLESISSEVDDLSVTNPVPYVSPRGSSSAAETETDTDVTKLEENEDAGSLFPMETTEEEDTSELPMGVKKGRYRHLAKKVIDPELSVNTETPKPTLKSKDTPAMKNVSRIEVAEEGPIVLDTINIRPVKEKVIRKAAQDEFKERREKKKAENKEKDQVKKKRAPKKLSTKTVKDLSEEYEKALAALMSKKK</sequence>
<dbReference type="PROSITE" id="PS51192">
    <property type="entry name" value="HELICASE_ATP_BIND_1"/>
    <property type="match status" value="1"/>
</dbReference>
<accession>U4LCV7</accession>
<dbReference type="GO" id="GO:0003724">
    <property type="term" value="F:RNA helicase activity"/>
    <property type="evidence" value="ECO:0007669"/>
    <property type="project" value="UniProtKB-EC"/>
</dbReference>
<gene>
    <name evidence="10" type="ORF">PCON_07914</name>
</gene>
<keyword evidence="5" id="KW-0067">ATP-binding</keyword>
<dbReference type="InterPro" id="IPR011545">
    <property type="entry name" value="DEAD/DEAH_box_helicase_dom"/>
</dbReference>